<dbReference type="RefSeq" id="XP_005716430.1">
    <property type="nucleotide sequence ID" value="XM_005716373.1"/>
</dbReference>
<dbReference type="Proteomes" id="UP000012073">
    <property type="component" value="Unassembled WGS sequence"/>
</dbReference>
<evidence type="ECO:0000313" key="2">
    <source>
        <dbReference type="Proteomes" id="UP000012073"/>
    </source>
</evidence>
<dbReference type="AlphaFoldDB" id="R7QGM5"/>
<gene>
    <name evidence="1" type="ORF">CHC_T00005027001</name>
</gene>
<evidence type="ECO:0000313" key="1">
    <source>
        <dbReference type="EMBL" id="CDF36611.1"/>
    </source>
</evidence>
<sequence length="110" mass="12288">MLRGDGHTCIGSHVHRSTRVRRTVDKTRPTFFFNFTINLSFHLYSTTHRHCSPAVPLPFPCRSPPPNPSSLVRPWCPSSFVTSSGLPSLCHPKTSFPLPLRNVGVVIHSN</sequence>
<protein>
    <submittedName>
        <fullName evidence="1">Uncharacterized protein</fullName>
    </submittedName>
</protein>
<dbReference type="GeneID" id="17324146"/>
<dbReference type="KEGG" id="ccp:CHC_T00005027001"/>
<organism evidence="1 2">
    <name type="scientific">Chondrus crispus</name>
    <name type="common">Carrageen Irish moss</name>
    <name type="synonym">Polymorpha crispa</name>
    <dbReference type="NCBI Taxonomy" id="2769"/>
    <lineage>
        <taxon>Eukaryota</taxon>
        <taxon>Rhodophyta</taxon>
        <taxon>Florideophyceae</taxon>
        <taxon>Rhodymeniophycidae</taxon>
        <taxon>Gigartinales</taxon>
        <taxon>Gigartinaceae</taxon>
        <taxon>Chondrus</taxon>
    </lineage>
</organism>
<proteinExistence type="predicted"/>
<dbReference type="Gramene" id="CDF36611">
    <property type="protein sequence ID" value="CDF36611"/>
    <property type="gene ID" value="CHC_T00005027001"/>
</dbReference>
<dbReference type="EMBL" id="HG001792">
    <property type="protein sequence ID" value="CDF36611.1"/>
    <property type="molecule type" value="Genomic_DNA"/>
</dbReference>
<accession>R7QGM5</accession>
<keyword evidence="2" id="KW-1185">Reference proteome</keyword>
<name>R7QGM5_CHOCR</name>
<reference evidence="2" key="1">
    <citation type="journal article" date="2013" name="Proc. Natl. Acad. Sci. U.S.A.">
        <title>Genome structure and metabolic features in the red seaweed Chondrus crispus shed light on evolution of the Archaeplastida.</title>
        <authorList>
            <person name="Collen J."/>
            <person name="Porcel B."/>
            <person name="Carre W."/>
            <person name="Ball S.G."/>
            <person name="Chaparro C."/>
            <person name="Tonon T."/>
            <person name="Barbeyron T."/>
            <person name="Michel G."/>
            <person name="Noel B."/>
            <person name="Valentin K."/>
            <person name="Elias M."/>
            <person name="Artiguenave F."/>
            <person name="Arun A."/>
            <person name="Aury J.M."/>
            <person name="Barbosa-Neto J.F."/>
            <person name="Bothwell J.H."/>
            <person name="Bouget F.Y."/>
            <person name="Brillet L."/>
            <person name="Cabello-Hurtado F."/>
            <person name="Capella-Gutierrez S."/>
            <person name="Charrier B."/>
            <person name="Cladiere L."/>
            <person name="Cock J.M."/>
            <person name="Coelho S.M."/>
            <person name="Colleoni C."/>
            <person name="Czjzek M."/>
            <person name="Da Silva C."/>
            <person name="Delage L."/>
            <person name="Denoeud F."/>
            <person name="Deschamps P."/>
            <person name="Dittami S.M."/>
            <person name="Gabaldon T."/>
            <person name="Gachon C.M."/>
            <person name="Groisillier A."/>
            <person name="Herve C."/>
            <person name="Jabbari K."/>
            <person name="Katinka M."/>
            <person name="Kloareg B."/>
            <person name="Kowalczyk N."/>
            <person name="Labadie K."/>
            <person name="Leblanc C."/>
            <person name="Lopez P.J."/>
            <person name="McLachlan D.H."/>
            <person name="Meslet-Cladiere L."/>
            <person name="Moustafa A."/>
            <person name="Nehr Z."/>
            <person name="Nyvall Collen P."/>
            <person name="Panaud O."/>
            <person name="Partensky F."/>
            <person name="Poulain J."/>
            <person name="Rensing S.A."/>
            <person name="Rousvoal S."/>
            <person name="Samson G."/>
            <person name="Symeonidi A."/>
            <person name="Weissenbach J."/>
            <person name="Zambounis A."/>
            <person name="Wincker P."/>
            <person name="Boyen C."/>
        </authorList>
    </citation>
    <scope>NUCLEOTIDE SEQUENCE [LARGE SCALE GENOMIC DNA]</scope>
    <source>
        <strain evidence="2">cv. Stackhouse</strain>
    </source>
</reference>